<dbReference type="AlphaFoldDB" id="T1FVR5"/>
<proteinExistence type="predicted"/>
<evidence type="ECO:0000313" key="4">
    <source>
        <dbReference type="Proteomes" id="UP000015101"/>
    </source>
</evidence>
<reference evidence="2 4" key="2">
    <citation type="journal article" date="2013" name="Nature">
        <title>Insights into bilaterian evolution from three spiralian genomes.</title>
        <authorList>
            <person name="Simakov O."/>
            <person name="Marletaz F."/>
            <person name="Cho S.J."/>
            <person name="Edsinger-Gonzales E."/>
            <person name="Havlak P."/>
            <person name="Hellsten U."/>
            <person name="Kuo D.H."/>
            <person name="Larsson T."/>
            <person name="Lv J."/>
            <person name="Arendt D."/>
            <person name="Savage R."/>
            <person name="Osoegawa K."/>
            <person name="de Jong P."/>
            <person name="Grimwood J."/>
            <person name="Chapman J.A."/>
            <person name="Shapiro H."/>
            <person name="Aerts A."/>
            <person name="Otillar R.P."/>
            <person name="Terry A.Y."/>
            <person name="Boore J.L."/>
            <person name="Grigoriev I.V."/>
            <person name="Lindberg D.R."/>
            <person name="Seaver E.C."/>
            <person name="Weisblat D.A."/>
            <person name="Putnam N.H."/>
            <person name="Rokhsar D.S."/>
        </authorList>
    </citation>
    <scope>NUCLEOTIDE SEQUENCE</scope>
</reference>
<dbReference type="SUPFAM" id="SSF101420">
    <property type="entry name" value="C-terminal domain of Ku80"/>
    <property type="match status" value="1"/>
</dbReference>
<dbReference type="HOGENOM" id="CLU_1338875_0_0_1"/>
<dbReference type="EnsemblMetazoa" id="HelroT194148">
    <property type="protein sequence ID" value="HelroP194148"/>
    <property type="gene ID" value="HelroG194148"/>
</dbReference>
<dbReference type="EMBL" id="AMQM01007484">
    <property type="status" value="NOT_ANNOTATED_CDS"/>
    <property type="molecule type" value="Genomic_DNA"/>
</dbReference>
<dbReference type="eggNOG" id="KOG2326">
    <property type="taxonomic scope" value="Eukaryota"/>
</dbReference>
<reference evidence="3" key="3">
    <citation type="submission" date="2015-06" db="UniProtKB">
        <authorList>
            <consortium name="EnsemblMetazoa"/>
        </authorList>
    </citation>
    <scope>IDENTIFICATION</scope>
</reference>
<dbReference type="Proteomes" id="UP000015101">
    <property type="component" value="Unassembled WGS sequence"/>
</dbReference>
<keyword evidence="4" id="KW-1185">Reference proteome</keyword>
<dbReference type="InterPro" id="IPR036494">
    <property type="entry name" value="Ku_C_sf"/>
</dbReference>
<dbReference type="InParanoid" id="T1FVR5"/>
<dbReference type="EMBL" id="KB097628">
    <property type="protein sequence ID" value="ESN93212.1"/>
    <property type="molecule type" value="Genomic_DNA"/>
</dbReference>
<protein>
    <recommendedName>
        <fullName evidence="1">Ku C-terminal domain-containing protein</fullName>
    </recommendedName>
</protein>
<reference evidence="4" key="1">
    <citation type="submission" date="2012-12" db="EMBL/GenBank/DDBJ databases">
        <authorList>
            <person name="Hellsten U."/>
            <person name="Grimwood J."/>
            <person name="Chapman J.A."/>
            <person name="Shapiro H."/>
            <person name="Aerts A."/>
            <person name="Otillar R.P."/>
            <person name="Terry A.Y."/>
            <person name="Boore J.L."/>
            <person name="Simakov O."/>
            <person name="Marletaz F."/>
            <person name="Cho S.-J."/>
            <person name="Edsinger-Gonzales E."/>
            <person name="Havlak P."/>
            <person name="Kuo D.-H."/>
            <person name="Larsson T."/>
            <person name="Lv J."/>
            <person name="Arendt D."/>
            <person name="Savage R."/>
            <person name="Osoegawa K."/>
            <person name="de Jong P."/>
            <person name="Lindberg D.R."/>
            <person name="Seaver E.C."/>
            <person name="Weisblat D.A."/>
            <person name="Putnam N.H."/>
            <person name="Grigoriev I.V."/>
            <person name="Rokhsar D.S."/>
        </authorList>
    </citation>
    <scope>NUCLEOTIDE SEQUENCE</scope>
</reference>
<dbReference type="OrthoDB" id="30826at2759"/>
<dbReference type="Gene3D" id="1.25.40.240">
    <property type="entry name" value="Ku, C-terminal domain"/>
    <property type="match status" value="1"/>
</dbReference>
<dbReference type="STRING" id="6412.T1FVR5"/>
<gene>
    <name evidence="3" type="primary">20212911</name>
    <name evidence="2" type="ORF">HELRODRAFT_194148</name>
</gene>
<dbReference type="CTD" id="20212911"/>
<dbReference type="InterPro" id="IPR014893">
    <property type="entry name" value="Ku_PK_bind"/>
</dbReference>
<name>T1FVR5_HELRO</name>
<dbReference type="GeneID" id="20212911"/>
<dbReference type="Pfam" id="PF08785">
    <property type="entry name" value="Ku_PK_bind"/>
    <property type="match status" value="1"/>
</dbReference>
<dbReference type="RefSeq" id="XP_009028666.1">
    <property type="nucleotide sequence ID" value="XM_009030418.1"/>
</dbReference>
<accession>T1FVR5</accession>
<sequence>MRDGSQDALKKIKQLFPIKQSADVSCATNIFTETKDISTGNLKSADGNDDVKHAKMNDFLKEKLTKVGSINPVEDFHELILHDSNLFQTACEQLQSQIEQLIVDSFGSDLYNKAVNCITALRVQCIKNLSAEKYNNFLKSLKKFIIDKQRVNFWSEIKTSNLGLIKSTECESSSVDDAKAEEFLMMNEKNENENQDADNLLQELE</sequence>
<evidence type="ECO:0000259" key="1">
    <source>
        <dbReference type="Pfam" id="PF08785"/>
    </source>
</evidence>
<organism evidence="3 4">
    <name type="scientific">Helobdella robusta</name>
    <name type="common">Californian leech</name>
    <dbReference type="NCBI Taxonomy" id="6412"/>
    <lineage>
        <taxon>Eukaryota</taxon>
        <taxon>Metazoa</taxon>
        <taxon>Spiralia</taxon>
        <taxon>Lophotrochozoa</taxon>
        <taxon>Annelida</taxon>
        <taxon>Clitellata</taxon>
        <taxon>Hirudinea</taxon>
        <taxon>Rhynchobdellida</taxon>
        <taxon>Glossiphoniidae</taxon>
        <taxon>Helobdella</taxon>
    </lineage>
</organism>
<evidence type="ECO:0000313" key="2">
    <source>
        <dbReference type="EMBL" id="ESN93212.1"/>
    </source>
</evidence>
<evidence type="ECO:0000313" key="3">
    <source>
        <dbReference type="EnsemblMetazoa" id="HelroP194148"/>
    </source>
</evidence>
<feature type="domain" description="Ku C-terminal" evidence="1">
    <location>
        <begin position="71"/>
        <end position="184"/>
    </location>
</feature>
<dbReference type="KEGG" id="hro:HELRODRAFT_194148"/>